<dbReference type="Gene3D" id="1.20.1280.50">
    <property type="match status" value="1"/>
</dbReference>
<dbReference type="PROSITE" id="PS50181">
    <property type="entry name" value="FBOX"/>
    <property type="match status" value="1"/>
</dbReference>
<dbReference type="eggNOG" id="ENOG502RZA6">
    <property type="taxonomic scope" value="Eukaryota"/>
</dbReference>
<evidence type="ECO:0000313" key="4">
    <source>
        <dbReference type="WBParaSite" id="Csp11.Scaffold629.g9521.t1"/>
    </source>
</evidence>
<dbReference type="GO" id="GO:0036503">
    <property type="term" value="P:ERAD pathway"/>
    <property type="evidence" value="ECO:0007669"/>
    <property type="project" value="TreeGrafter"/>
</dbReference>
<dbReference type="Pfam" id="PF12937">
    <property type="entry name" value="F-box-like"/>
    <property type="match status" value="1"/>
</dbReference>
<protein>
    <submittedName>
        <fullName evidence="4">F-box domain-containing protein</fullName>
    </submittedName>
</protein>
<dbReference type="Pfam" id="PF04300">
    <property type="entry name" value="FBA"/>
    <property type="match status" value="1"/>
</dbReference>
<organism evidence="3 4">
    <name type="scientific">Caenorhabditis tropicalis</name>
    <dbReference type="NCBI Taxonomy" id="1561998"/>
    <lineage>
        <taxon>Eukaryota</taxon>
        <taxon>Metazoa</taxon>
        <taxon>Ecdysozoa</taxon>
        <taxon>Nematoda</taxon>
        <taxon>Chromadorea</taxon>
        <taxon>Rhabditida</taxon>
        <taxon>Rhabditina</taxon>
        <taxon>Rhabditomorpha</taxon>
        <taxon>Rhabditoidea</taxon>
        <taxon>Rhabditidae</taxon>
        <taxon>Peloderinae</taxon>
        <taxon>Caenorhabditis</taxon>
    </lineage>
</organism>
<dbReference type="GO" id="GO:0006516">
    <property type="term" value="P:glycoprotein catabolic process"/>
    <property type="evidence" value="ECO:0007669"/>
    <property type="project" value="TreeGrafter"/>
</dbReference>
<keyword evidence="3" id="KW-1185">Reference proteome</keyword>
<dbReference type="InterPro" id="IPR039752">
    <property type="entry name" value="F-box_only"/>
</dbReference>
<evidence type="ECO:0000259" key="1">
    <source>
        <dbReference type="PROSITE" id="PS50181"/>
    </source>
</evidence>
<dbReference type="GO" id="GO:0019005">
    <property type="term" value="C:SCF ubiquitin ligase complex"/>
    <property type="evidence" value="ECO:0007669"/>
    <property type="project" value="TreeGrafter"/>
</dbReference>
<sequence length="361" mass="42029">MFQSNDMSLIIDAKEVDNECFVQVFHRLDKKSLLNCTLACHRFHELISNDAFWVEHARIQNISNVLPSLPWRRAAIQKNFKTNQNEEIETSNFNFNLKRMVLSRRGYSTIFPCLTTHFENTGSDIFRGVVRTDDFSIRASADGIQMERNGGVGCQPHPAVSKCFAYSFSASAMTVFIDLVNSGIDEWVLDYVRPKIRVSQKVNHRHDCSATLTFGAQLNYHETQWIREFGLRQIAENTDNKRYKSINKEWDQWTEDQWEDEVIEFDDYPSGMRHLTIMNEGKDGLFWKGFYGPKIANIQVQVILPEVPTIKSAVTDTERCNEDNVPEDENEPIRVYRLPIRRRRHMWAVPPAVAREEDDQE</sequence>
<dbReference type="PROSITE" id="PS51114">
    <property type="entry name" value="FBA"/>
    <property type="match status" value="1"/>
</dbReference>
<dbReference type="PANTHER" id="PTHR12125">
    <property type="entry name" value="F-BOX ONLY PROTEIN 6-LIKE PROTEIN"/>
    <property type="match status" value="1"/>
</dbReference>
<proteinExistence type="predicted"/>
<feature type="domain" description="FBA" evidence="2">
    <location>
        <begin position="111"/>
        <end position="304"/>
    </location>
</feature>
<dbReference type="PANTHER" id="PTHR12125:SF5">
    <property type="entry name" value="F-BOX DOMAIN-CONTAINING PROTEIN"/>
    <property type="match status" value="1"/>
</dbReference>
<reference evidence="4" key="1">
    <citation type="submission" date="2016-11" db="UniProtKB">
        <authorList>
            <consortium name="WormBaseParasite"/>
        </authorList>
    </citation>
    <scope>IDENTIFICATION</scope>
</reference>
<dbReference type="WBParaSite" id="Csp11.Scaffold629.g9521.t1">
    <property type="protein sequence ID" value="Csp11.Scaffold629.g9521.t1"/>
    <property type="gene ID" value="Csp11.Scaffold629.g9521"/>
</dbReference>
<dbReference type="SUPFAM" id="SSF49785">
    <property type="entry name" value="Galactose-binding domain-like"/>
    <property type="match status" value="1"/>
</dbReference>
<feature type="domain" description="F-box" evidence="1">
    <location>
        <begin position="10"/>
        <end position="56"/>
    </location>
</feature>
<dbReference type="SMART" id="SM01198">
    <property type="entry name" value="FBA"/>
    <property type="match status" value="1"/>
</dbReference>
<dbReference type="FunFam" id="2.60.120.260:FF:000286">
    <property type="entry name" value="Protein CBG09205"/>
    <property type="match status" value="1"/>
</dbReference>
<evidence type="ECO:0000313" key="3">
    <source>
        <dbReference type="Proteomes" id="UP000095282"/>
    </source>
</evidence>
<dbReference type="GO" id="GO:0061630">
    <property type="term" value="F:ubiquitin protein ligase activity"/>
    <property type="evidence" value="ECO:0007669"/>
    <property type="project" value="TreeGrafter"/>
</dbReference>
<evidence type="ECO:0000259" key="2">
    <source>
        <dbReference type="PROSITE" id="PS51114"/>
    </source>
</evidence>
<accession>A0A1I7UHZ3</accession>
<dbReference type="Proteomes" id="UP000095282">
    <property type="component" value="Unplaced"/>
</dbReference>
<dbReference type="SUPFAM" id="SSF81383">
    <property type="entry name" value="F-box domain"/>
    <property type="match status" value="1"/>
</dbReference>
<name>A0A1I7UHZ3_9PELO</name>
<dbReference type="GO" id="GO:0005737">
    <property type="term" value="C:cytoplasm"/>
    <property type="evidence" value="ECO:0007669"/>
    <property type="project" value="TreeGrafter"/>
</dbReference>
<dbReference type="InterPro" id="IPR036047">
    <property type="entry name" value="F-box-like_dom_sf"/>
</dbReference>
<dbReference type="InterPro" id="IPR007397">
    <property type="entry name" value="F-box-assoc_dom"/>
</dbReference>
<dbReference type="GO" id="GO:0031146">
    <property type="term" value="P:SCF-dependent proteasomal ubiquitin-dependent protein catabolic process"/>
    <property type="evidence" value="ECO:0007669"/>
    <property type="project" value="TreeGrafter"/>
</dbReference>
<dbReference type="AlphaFoldDB" id="A0A1I7UHZ3"/>
<dbReference type="SMART" id="SM00256">
    <property type="entry name" value="FBOX"/>
    <property type="match status" value="1"/>
</dbReference>
<dbReference type="InterPro" id="IPR008979">
    <property type="entry name" value="Galactose-bd-like_sf"/>
</dbReference>
<dbReference type="Gene3D" id="2.60.120.260">
    <property type="entry name" value="Galactose-binding domain-like"/>
    <property type="match status" value="1"/>
</dbReference>
<dbReference type="STRING" id="1561998.A0A1I7UHZ3"/>
<dbReference type="InterPro" id="IPR001810">
    <property type="entry name" value="F-box_dom"/>
</dbReference>